<evidence type="ECO:0000313" key="3">
    <source>
        <dbReference type="Proteomes" id="UP001061298"/>
    </source>
</evidence>
<accession>A0ABY6DUF9</accession>
<sequence>MPHPPVLLVFNHIGARDPNRTVSRLIELTRYLWEEQRQRGGYYLYDGKTPIVATGLRNLRQHGPAGPVFLRFGRDHPATEHQGVPAEPPGGEAQGRQPC</sequence>
<evidence type="ECO:0000256" key="1">
    <source>
        <dbReference type="SAM" id="MobiDB-lite"/>
    </source>
</evidence>
<proteinExistence type="predicted"/>
<dbReference type="EMBL" id="CP106793">
    <property type="protein sequence ID" value="UXY17363.1"/>
    <property type="molecule type" value="Genomic_DNA"/>
</dbReference>
<name>A0ABY6DUF9_9ACTN</name>
<reference evidence="2" key="1">
    <citation type="submission" date="2022-10" db="EMBL/GenBank/DDBJ databases">
        <authorList>
            <person name="Mo P."/>
        </authorList>
    </citation>
    <scope>NUCLEOTIDE SEQUENCE</scope>
    <source>
        <strain evidence="2">HUAS 13-4</strain>
    </source>
</reference>
<dbReference type="Proteomes" id="UP001061298">
    <property type="component" value="Chromosome"/>
</dbReference>
<gene>
    <name evidence="2" type="ORF">N8I84_00075</name>
</gene>
<keyword evidence="3" id="KW-1185">Reference proteome</keyword>
<evidence type="ECO:0000313" key="2">
    <source>
        <dbReference type="EMBL" id="UXY17363.1"/>
    </source>
</evidence>
<dbReference type="RefSeq" id="WP_263227205.1">
    <property type="nucleotide sequence ID" value="NZ_CP106793.1"/>
</dbReference>
<feature type="region of interest" description="Disordered" evidence="1">
    <location>
        <begin position="64"/>
        <end position="99"/>
    </location>
</feature>
<protein>
    <submittedName>
        <fullName evidence="2">Uncharacterized protein</fullName>
    </submittedName>
</protein>
<organism evidence="2 3">
    <name type="scientific">Streptomyces cynarae</name>
    <dbReference type="NCBI Taxonomy" id="2981134"/>
    <lineage>
        <taxon>Bacteria</taxon>
        <taxon>Bacillati</taxon>
        <taxon>Actinomycetota</taxon>
        <taxon>Actinomycetes</taxon>
        <taxon>Kitasatosporales</taxon>
        <taxon>Streptomycetaceae</taxon>
        <taxon>Streptomyces</taxon>
    </lineage>
</organism>